<feature type="region of interest" description="Disordered" evidence="1">
    <location>
        <begin position="123"/>
        <end position="176"/>
    </location>
</feature>
<keyword evidence="3" id="KW-1185">Reference proteome</keyword>
<accession>A0A7W9J1F6</accession>
<evidence type="ECO:0000313" key="3">
    <source>
        <dbReference type="Proteomes" id="UP000549971"/>
    </source>
</evidence>
<reference evidence="2 3" key="1">
    <citation type="submission" date="2020-08" db="EMBL/GenBank/DDBJ databases">
        <title>Sequencing the genomes of 1000 actinobacteria strains.</title>
        <authorList>
            <person name="Klenk H.-P."/>
        </authorList>
    </citation>
    <scope>NUCLEOTIDE SEQUENCE [LARGE SCALE GENOMIC DNA]</scope>
    <source>
        <strain evidence="2 3">DSM 28967</strain>
    </source>
</reference>
<sequence length="176" mass="19228">MIVAAGVVPMTTVNAHVDRGTGMEHTLYGAEAGSGRAWVVVTAGDYRGGTFLFFHDLDVLTAYGELIERARRDLAGALGLLPSGEPCLYVDLFGSLEWSDHDHAVCLDKLVEEPVRPAMVEVPAGTAWERHDDPTVEDNPLDADDDYWTDEDYSDSDDDADDSWSSNRLLRAEGLA</sequence>
<gene>
    <name evidence="2" type="ORF">HDA39_000278</name>
</gene>
<evidence type="ECO:0000313" key="2">
    <source>
        <dbReference type="EMBL" id="MBB5833544.1"/>
    </source>
</evidence>
<proteinExistence type="predicted"/>
<feature type="compositionally biased region" description="Acidic residues" evidence="1">
    <location>
        <begin position="135"/>
        <end position="162"/>
    </location>
</feature>
<comment type="caution">
    <text evidence="2">The sequence shown here is derived from an EMBL/GenBank/DDBJ whole genome shotgun (WGS) entry which is preliminary data.</text>
</comment>
<dbReference type="EMBL" id="JACHMY010000001">
    <property type="protein sequence ID" value="MBB5833544.1"/>
    <property type="molecule type" value="Genomic_DNA"/>
</dbReference>
<dbReference type="AlphaFoldDB" id="A0A7W9J1F6"/>
<organism evidence="2 3">
    <name type="scientific">Kribbella italica</name>
    <dbReference type="NCBI Taxonomy" id="1540520"/>
    <lineage>
        <taxon>Bacteria</taxon>
        <taxon>Bacillati</taxon>
        <taxon>Actinomycetota</taxon>
        <taxon>Actinomycetes</taxon>
        <taxon>Propionibacteriales</taxon>
        <taxon>Kribbellaceae</taxon>
        <taxon>Kribbella</taxon>
    </lineage>
</organism>
<protein>
    <submittedName>
        <fullName evidence="2">Uncharacterized protein</fullName>
    </submittedName>
</protein>
<evidence type="ECO:0000256" key="1">
    <source>
        <dbReference type="SAM" id="MobiDB-lite"/>
    </source>
</evidence>
<name>A0A7W9J1F6_9ACTN</name>
<dbReference type="Proteomes" id="UP000549971">
    <property type="component" value="Unassembled WGS sequence"/>
</dbReference>